<dbReference type="InterPro" id="IPR040921">
    <property type="entry name" value="Peptidase_S66C"/>
</dbReference>
<evidence type="ECO:0000259" key="7">
    <source>
        <dbReference type="Pfam" id="PF02016"/>
    </source>
</evidence>
<evidence type="ECO:0000313" key="9">
    <source>
        <dbReference type="EMBL" id="MBC8433984.1"/>
    </source>
</evidence>
<gene>
    <name evidence="9" type="ORF">H8D96_18900</name>
</gene>
<keyword evidence="4" id="KW-0378">Hydrolase</keyword>
<evidence type="ECO:0000256" key="6">
    <source>
        <dbReference type="PIRSR" id="PIRSR028757-1"/>
    </source>
</evidence>
<dbReference type="PANTHER" id="PTHR30237">
    <property type="entry name" value="MURAMOYLTETRAPEPTIDE CARBOXYPEPTIDASE"/>
    <property type="match status" value="1"/>
</dbReference>
<proteinExistence type="inferred from homology"/>
<reference evidence="9 10" key="1">
    <citation type="submission" date="2020-08" db="EMBL/GenBank/DDBJ databases">
        <title>Bridging the membrane lipid divide: bacteria of the FCB group superphylum have the potential to synthesize archaeal ether lipids.</title>
        <authorList>
            <person name="Villanueva L."/>
            <person name="Von Meijenfeldt F.A.B."/>
            <person name="Westbye A.B."/>
            <person name="Yadav S."/>
            <person name="Hopmans E.C."/>
            <person name="Dutilh B.E."/>
            <person name="Sinninghe Damste J.S."/>
        </authorList>
    </citation>
    <scope>NUCLEOTIDE SEQUENCE [LARGE SCALE GENOMIC DNA]</scope>
    <source>
        <strain evidence="9">NIOZ-UU17</strain>
    </source>
</reference>
<feature type="active site" description="Nucleophile" evidence="6">
    <location>
        <position position="116"/>
    </location>
</feature>
<name>A0A8J6TM13_9BACT</name>
<comment type="similarity">
    <text evidence="1">Belongs to the peptidase S66 family.</text>
</comment>
<sequence length="305" mass="32996">MEIHQKPIVKPPRLAPGDTIGIVAPASPFSQERFNKGVAVLQSMGFRVFFDDDLFIKQGYLAGTDAQRADFINRLFADQEIKAIVCARGGFGAMRILSLLDYEAIKKHPKIFVGYSDISALLSVLDTRCGLVAFHGPMVTTLADAGQETKEAMLAALTSDVKLELAPANGRVIEPGRASGPIAGGNLTTLCHLVGTPYAPSYRGKIVFFEDKGEAAYRIDRMLSQMKLAGCFEGLVGLVLGSFEDCGEFDKICRITSEMFKDAGIPVLAGFDIGHGRTNITIPLGIKATLDADRQRLIYHEPATV</sequence>
<evidence type="ECO:0000256" key="3">
    <source>
        <dbReference type="ARBA" id="ARBA00022670"/>
    </source>
</evidence>
<dbReference type="Gene3D" id="3.40.50.10740">
    <property type="entry name" value="Class I glutamine amidotransferase-like"/>
    <property type="match status" value="1"/>
</dbReference>
<dbReference type="InterPro" id="IPR003507">
    <property type="entry name" value="S66_fam"/>
</dbReference>
<dbReference type="AlphaFoldDB" id="A0A8J6TM13"/>
<dbReference type="SUPFAM" id="SSF141986">
    <property type="entry name" value="LD-carboxypeptidase A C-terminal domain-like"/>
    <property type="match status" value="1"/>
</dbReference>
<evidence type="ECO:0000259" key="8">
    <source>
        <dbReference type="Pfam" id="PF17676"/>
    </source>
</evidence>
<evidence type="ECO:0000313" key="10">
    <source>
        <dbReference type="Proteomes" id="UP000605201"/>
    </source>
</evidence>
<dbReference type="Proteomes" id="UP000605201">
    <property type="component" value="Unassembled WGS sequence"/>
</dbReference>
<dbReference type="Pfam" id="PF02016">
    <property type="entry name" value="Peptidase_S66"/>
    <property type="match status" value="1"/>
</dbReference>
<accession>A0A8J6TM13</accession>
<evidence type="ECO:0000256" key="4">
    <source>
        <dbReference type="ARBA" id="ARBA00022801"/>
    </source>
</evidence>
<dbReference type="SUPFAM" id="SSF52317">
    <property type="entry name" value="Class I glutamine amidotransferase-like"/>
    <property type="match status" value="1"/>
</dbReference>
<dbReference type="PANTHER" id="PTHR30237:SF2">
    <property type="entry name" value="MUREIN TETRAPEPTIDE CARBOXYPEPTIDASE"/>
    <property type="match status" value="1"/>
</dbReference>
<dbReference type="GO" id="GO:0004180">
    <property type="term" value="F:carboxypeptidase activity"/>
    <property type="evidence" value="ECO:0007669"/>
    <property type="project" value="UniProtKB-KW"/>
</dbReference>
<dbReference type="Pfam" id="PF17676">
    <property type="entry name" value="Peptidase_S66C"/>
    <property type="match status" value="1"/>
</dbReference>
<dbReference type="EMBL" id="JACNIG010000365">
    <property type="protein sequence ID" value="MBC8433984.1"/>
    <property type="molecule type" value="Genomic_DNA"/>
</dbReference>
<evidence type="ECO:0000256" key="2">
    <source>
        <dbReference type="ARBA" id="ARBA00022645"/>
    </source>
</evidence>
<protein>
    <submittedName>
        <fullName evidence="9">LD-carboxypeptidase</fullName>
    </submittedName>
</protein>
<dbReference type="InterPro" id="IPR040449">
    <property type="entry name" value="Peptidase_S66_N"/>
</dbReference>
<evidence type="ECO:0000256" key="5">
    <source>
        <dbReference type="ARBA" id="ARBA00022825"/>
    </source>
</evidence>
<dbReference type="PIRSF" id="PIRSF028757">
    <property type="entry name" value="LD-carboxypeptidase"/>
    <property type="match status" value="1"/>
</dbReference>
<feature type="domain" description="LD-carboxypeptidase C-terminal" evidence="8">
    <location>
        <begin position="179"/>
        <end position="290"/>
    </location>
</feature>
<dbReference type="CDD" id="cd07025">
    <property type="entry name" value="Peptidase_S66"/>
    <property type="match status" value="1"/>
</dbReference>
<dbReference type="Gene3D" id="3.50.30.60">
    <property type="entry name" value="LD-carboxypeptidase A C-terminal domain-like"/>
    <property type="match status" value="1"/>
</dbReference>
<evidence type="ECO:0000256" key="1">
    <source>
        <dbReference type="ARBA" id="ARBA00010233"/>
    </source>
</evidence>
<dbReference type="InterPro" id="IPR027461">
    <property type="entry name" value="Carboxypeptidase_A_C_sf"/>
</dbReference>
<feature type="active site" description="Charge relay system" evidence="6">
    <location>
        <position position="210"/>
    </location>
</feature>
<organism evidence="9 10">
    <name type="scientific">Candidatus Desulfatibia vada</name>
    <dbReference type="NCBI Taxonomy" id="2841696"/>
    <lineage>
        <taxon>Bacteria</taxon>
        <taxon>Pseudomonadati</taxon>
        <taxon>Thermodesulfobacteriota</taxon>
        <taxon>Desulfobacteria</taxon>
        <taxon>Desulfobacterales</taxon>
        <taxon>Desulfobacterales incertae sedis</taxon>
        <taxon>Candidatus Desulfatibia</taxon>
    </lineage>
</organism>
<feature type="active site" description="Charge relay system" evidence="6">
    <location>
        <position position="275"/>
    </location>
</feature>
<dbReference type="InterPro" id="IPR029062">
    <property type="entry name" value="Class_I_gatase-like"/>
</dbReference>
<keyword evidence="2" id="KW-0121">Carboxypeptidase</keyword>
<keyword evidence="3" id="KW-0645">Protease</keyword>
<feature type="domain" description="LD-carboxypeptidase N-terminal" evidence="7">
    <location>
        <begin position="20"/>
        <end position="136"/>
    </location>
</feature>
<keyword evidence="5" id="KW-0720">Serine protease</keyword>
<comment type="caution">
    <text evidence="9">The sequence shown here is derived from an EMBL/GenBank/DDBJ whole genome shotgun (WGS) entry which is preliminary data.</text>
</comment>
<dbReference type="GO" id="GO:0006508">
    <property type="term" value="P:proteolysis"/>
    <property type="evidence" value="ECO:0007669"/>
    <property type="project" value="UniProtKB-KW"/>
</dbReference>
<dbReference type="GO" id="GO:0008236">
    <property type="term" value="F:serine-type peptidase activity"/>
    <property type="evidence" value="ECO:0007669"/>
    <property type="project" value="UniProtKB-KW"/>
</dbReference>
<dbReference type="InterPro" id="IPR027478">
    <property type="entry name" value="LdcA_N"/>
</dbReference>